<evidence type="ECO:0000256" key="1">
    <source>
        <dbReference type="ARBA" id="ARBA00006315"/>
    </source>
</evidence>
<organism evidence="2">
    <name type="scientific">Chlamydomonas leiostraca</name>
    <dbReference type="NCBI Taxonomy" id="1034604"/>
    <lineage>
        <taxon>Eukaryota</taxon>
        <taxon>Viridiplantae</taxon>
        <taxon>Chlorophyta</taxon>
        <taxon>core chlorophytes</taxon>
        <taxon>Chlorophyceae</taxon>
        <taxon>CS clade</taxon>
        <taxon>Chlamydomonadales</taxon>
        <taxon>Chlamydomonadaceae</taxon>
        <taxon>Chlamydomonas</taxon>
    </lineage>
</organism>
<dbReference type="HAMAP" id="MF_00055">
    <property type="entry name" value="MEMO1"/>
    <property type="match status" value="1"/>
</dbReference>
<dbReference type="NCBIfam" id="TIGR04336">
    <property type="entry name" value="AmmeMemoSam_B"/>
    <property type="match status" value="1"/>
</dbReference>
<comment type="similarity">
    <text evidence="1">Belongs to the MEMO1 family.</text>
</comment>
<gene>
    <name evidence="2" type="ORF">CLEI1391_LOCUS7642</name>
</gene>
<name>A0A7S0RGT7_9CHLO</name>
<accession>A0A7S0RGT7</accession>
<sequence length="305" mass="33948">MHLLACIYKRCSGSTMPKLRAPSHAGSWYSDSSSELGQQIDKWMAQVQRPDGFHARAIIAPHAGYSYCGHVMAYAYKMIDPTKVKRVFLLGPSHHVYTTKCCLSSTDAYDTPLGSMTIDQGVYAQLRATGAFEEMDVDTDEAEHSLELHTPYIVRALAGRAFTLVPIMVGSLSGDSEARYGKLLAPYLDDPANLFILSSDFCHWGRRFSYQWHDEGKGPIWQAIRWLDHEGMAAIETGEAAAFAQYQAQYRNTICGRHPIGVFLNMLPHASTKFEIKFRHYDQSSKCESKIDSSVSYAAATAAAL</sequence>
<proteinExistence type="inferred from homology"/>
<dbReference type="PANTHER" id="PTHR11060">
    <property type="entry name" value="PROTEIN MEMO1"/>
    <property type="match status" value="1"/>
</dbReference>
<dbReference type="Gene3D" id="3.40.830.10">
    <property type="entry name" value="LigB-like"/>
    <property type="match status" value="1"/>
</dbReference>
<reference evidence="2" key="1">
    <citation type="submission" date="2021-01" db="EMBL/GenBank/DDBJ databases">
        <authorList>
            <person name="Corre E."/>
            <person name="Pelletier E."/>
            <person name="Niang G."/>
            <person name="Scheremetjew M."/>
            <person name="Finn R."/>
            <person name="Kale V."/>
            <person name="Holt S."/>
            <person name="Cochrane G."/>
            <person name="Meng A."/>
            <person name="Brown T."/>
            <person name="Cohen L."/>
        </authorList>
    </citation>
    <scope>NUCLEOTIDE SEQUENCE</scope>
    <source>
        <strain evidence="2">SAG 11-49</strain>
    </source>
</reference>
<dbReference type="CDD" id="cd07361">
    <property type="entry name" value="MEMO_like"/>
    <property type="match status" value="1"/>
</dbReference>
<dbReference type="Pfam" id="PF01875">
    <property type="entry name" value="Memo"/>
    <property type="match status" value="1"/>
</dbReference>
<dbReference type="InterPro" id="IPR002737">
    <property type="entry name" value="MEMO1_fam"/>
</dbReference>
<dbReference type="EMBL" id="HBFB01013606">
    <property type="protein sequence ID" value="CAD8676815.1"/>
    <property type="molecule type" value="Transcribed_RNA"/>
</dbReference>
<evidence type="ECO:0008006" key="3">
    <source>
        <dbReference type="Google" id="ProtNLM"/>
    </source>
</evidence>
<dbReference type="PANTHER" id="PTHR11060:SF0">
    <property type="entry name" value="PROTEIN MEMO1"/>
    <property type="match status" value="1"/>
</dbReference>
<dbReference type="AlphaFoldDB" id="A0A7S0RGT7"/>
<protein>
    <recommendedName>
        <fullName evidence="3">Protein MEMO1</fullName>
    </recommendedName>
</protein>
<evidence type="ECO:0000313" key="2">
    <source>
        <dbReference type="EMBL" id="CAD8676815.1"/>
    </source>
</evidence>